<gene>
    <name evidence="1" type="ORF">GCM10009066_19280</name>
</gene>
<dbReference type="SUPFAM" id="SSF57938">
    <property type="entry name" value="DnaJ/Hsp40 cysteine-rich domain"/>
    <property type="match status" value="1"/>
</dbReference>
<accession>A0AAV3S7Q3</accession>
<protein>
    <recommendedName>
        <fullName evidence="3">DnaJ central domain-containing protein</fullName>
    </recommendedName>
</protein>
<dbReference type="EMBL" id="BAAABL010000058">
    <property type="protein sequence ID" value="GAA0305558.1"/>
    <property type="molecule type" value="Genomic_DNA"/>
</dbReference>
<evidence type="ECO:0000313" key="2">
    <source>
        <dbReference type="Proteomes" id="UP001500837"/>
    </source>
</evidence>
<dbReference type="RefSeq" id="WP_211313623.1">
    <property type="nucleotide sequence ID" value="NZ_BAAABL010000058.1"/>
</dbReference>
<evidence type="ECO:0000313" key="1">
    <source>
        <dbReference type="EMBL" id="GAA0305558.1"/>
    </source>
</evidence>
<sequence length="95" mass="10182">MVDDVEPVEERPVTESEAARRVAQREIVEDADCELVTDGGRDVRSSGETKQRTACPDCEGSGYELVHAGVIECDTCGGHGAVAETERDDSVEGSR</sequence>
<name>A0AAV3S7Q3_9EURY</name>
<evidence type="ECO:0008006" key="3">
    <source>
        <dbReference type="Google" id="ProtNLM"/>
    </source>
</evidence>
<proteinExistence type="predicted"/>
<dbReference type="AlphaFoldDB" id="A0AAV3S7Q3"/>
<comment type="caution">
    <text evidence="1">The sequence shown here is derived from an EMBL/GenBank/DDBJ whole genome shotgun (WGS) entry which is preliminary data.</text>
</comment>
<organism evidence="1 2">
    <name type="scientific">Halarchaeum salinum</name>
    <dbReference type="NCBI Taxonomy" id="489912"/>
    <lineage>
        <taxon>Archaea</taxon>
        <taxon>Methanobacteriati</taxon>
        <taxon>Methanobacteriota</taxon>
        <taxon>Stenosarchaea group</taxon>
        <taxon>Halobacteria</taxon>
        <taxon>Halobacteriales</taxon>
        <taxon>Halobacteriaceae</taxon>
    </lineage>
</organism>
<dbReference type="Proteomes" id="UP001500837">
    <property type="component" value="Unassembled WGS sequence"/>
</dbReference>
<reference evidence="1 2" key="1">
    <citation type="journal article" date="2019" name="Int. J. Syst. Evol. Microbiol.">
        <title>The Global Catalogue of Microorganisms (GCM) 10K type strain sequencing project: providing services to taxonomists for standard genome sequencing and annotation.</title>
        <authorList>
            <consortium name="The Broad Institute Genomics Platform"/>
            <consortium name="The Broad Institute Genome Sequencing Center for Infectious Disease"/>
            <person name="Wu L."/>
            <person name="Ma J."/>
        </authorList>
    </citation>
    <scope>NUCLEOTIDE SEQUENCE [LARGE SCALE GENOMIC DNA]</scope>
    <source>
        <strain evidence="1 2">JCM 16330</strain>
    </source>
</reference>
<dbReference type="InterPro" id="IPR036410">
    <property type="entry name" value="HSP_DnaJ_Cys-rich_dom_sf"/>
</dbReference>
<keyword evidence="2" id="KW-1185">Reference proteome</keyword>
<dbReference type="Gene3D" id="6.20.20.10">
    <property type="match status" value="1"/>
</dbReference>